<keyword evidence="1" id="KW-0812">Transmembrane</keyword>
<feature type="transmembrane region" description="Helical" evidence="1">
    <location>
        <begin position="158"/>
        <end position="184"/>
    </location>
</feature>
<accession>A0A540VUH0</accession>
<keyword evidence="1" id="KW-0472">Membrane</keyword>
<proteinExistence type="predicted"/>
<evidence type="ECO:0000256" key="1">
    <source>
        <dbReference type="SAM" id="Phobius"/>
    </source>
</evidence>
<evidence type="ECO:0000259" key="2">
    <source>
        <dbReference type="Pfam" id="PF09835"/>
    </source>
</evidence>
<keyword evidence="1" id="KW-1133">Transmembrane helix</keyword>
<comment type="caution">
    <text evidence="3">The sequence shown here is derived from an EMBL/GenBank/DDBJ whole genome shotgun (WGS) entry which is preliminary data.</text>
</comment>
<organism evidence="3 4">
    <name type="scientific">Spiribacter salinus</name>
    <dbReference type="NCBI Taxonomy" id="1335746"/>
    <lineage>
        <taxon>Bacteria</taxon>
        <taxon>Pseudomonadati</taxon>
        <taxon>Pseudomonadota</taxon>
        <taxon>Gammaproteobacteria</taxon>
        <taxon>Chromatiales</taxon>
        <taxon>Ectothiorhodospiraceae</taxon>
        <taxon>Spiribacter</taxon>
    </lineage>
</organism>
<evidence type="ECO:0000313" key="4">
    <source>
        <dbReference type="Proteomes" id="UP000315400"/>
    </source>
</evidence>
<gene>
    <name evidence="3" type="ORF">FKY71_03700</name>
</gene>
<dbReference type="EMBL" id="VIFK01000014">
    <property type="protein sequence ID" value="TQF00400.1"/>
    <property type="molecule type" value="Genomic_DNA"/>
</dbReference>
<feature type="transmembrane region" description="Helical" evidence="1">
    <location>
        <begin position="80"/>
        <end position="100"/>
    </location>
</feature>
<sequence>MVFKRRDKRSWWKVIADFIYPKGGWSRAFQYVQHRLHRLPDPPHKIARGIWAGVFTTFTPFYGLHFVVAAIIARVMQGNIIAALLATFFGNPLTYIPIGVASLKTGHWLLGTEFEEAEQHLGEKFAKAGGDLWQNFIAVVTGAPTDWHGLQRFYDEVFFPYLVGGIIPGIVAASVCYYLAVPVIRVYQNRRKGRIKDKLARLRKKPKGKTAD</sequence>
<feature type="domain" description="DUF2062" evidence="2">
    <location>
        <begin position="27"/>
        <end position="191"/>
    </location>
</feature>
<reference evidence="3 4" key="1">
    <citation type="submission" date="2019-06" db="EMBL/GenBank/DDBJ databases">
        <title>Metagenome assembled Genome of Spiribacter salinus SL48-SHIP from the microbial mat of Salt Lake 48 (Novosibirsk region, Russia).</title>
        <authorList>
            <person name="Shipova A."/>
            <person name="Rozanov A.S."/>
            <person name="Bryanskaya A.V."/>
            <person name="Peltek S.E."/>
        </authorList>
    </citation>
    <scope>NUCLEOTIDE SEQUENCE [LARGE SCALE GENOMIC DNA]</scope>
    <source>
        <strain evidence="3">SL48-SHIP-2</strain>
    </source>
</reference>
<dbReference type="InterPro" id="IPR018639">
    <property type="entry name" value="DUF2062"/>
</dbReference>
<protein>
    <submittedName>
        <fullName evidence="3">DUF2062 domain-containing protein</fullName>
    </submittedName>
</protein>
<evidence type="ECO:0000313" key="3">
    <source>
        <dbReference type="EMBL" id="TQF00400.1"/>
    </source>
</evidence>
<name>A0A540VUH0_9GAMM</name>
<dbReference type="Proteomes" id="UP000315400">
    <property type="component" value="Unassembled WGS sequence"/>
</dbReference>
<dbReference type="PANTHER" id="PTHR40547">
    <property type="entry name" value="SLL0298 PROTEIN"/>
    <property type="match status" value="1"/>
</dbReference>
<dbReference type="Pfam" id="PF09835">
    <property type="entry name" value="DUF2062"/>
    <property type="match status" value="1"/>
</dbReference>
<feature type="transmembrane region" description="Helical" evidence="1">
    <location>
        <begin position="50"/>
        <end position="73"/>
    </location>
</feature>
<dbReference type="PANTHER" id="PTHR40547:SF1">
    <property type="entry name" value="SLL0298 PROTEIN"/>
    <property type="match status" value="1"/>
</dbReference>
<dbReference type="AlphaFoldDB" id="A0A540VUH0"/>